<keyword evidence="1" id="KW-0238">DNA-binding</keyword>
<gene>
    <name evidence="3" type="ORF">SAMN04488598_10789</name>
    <name evidence="4" type="ORF">SAMN04515652_10889</name>
</gene>
<dbReference type="Pfam" id="PF01381">
    <property type="entry name" value="HTH_3"/>
    <property type="match status" value="1"/>
</dbReference>
<dbReference type="AlphaFoldDB" id="A0A1H9ZWE6"/>
<dbReference type="Proteomes" id="UP000199519">
    <property type="component" value="Unassembled WGS sequence"/>
</dbReference>
<dbReference type="Gene3D" id="1.10.260.40">
    <property type="entry name" value="lambda repressor-like DNA-binding domains"/>
    <property type="match status" value="1"/>
</dbReference>
<name>A0A1H9ZWE6_9FIRM</name>
<dbReference type="PROSITE" id="PS50943">
    <property type="entry name" value="HTH_CROC1"/>
    <property type="match status" value="1"/>
</dbReference>
<dbReference type="Proteomes" id="UP000198612">
    <property type="component" value="Unassembled WGS sequence"/>
</dbReference>
<proteinExistence type="predicted"/>
<dbReference type="InterPro" id="IPR010982">
    <property type="entry name" value="Lambda_DNA-bd_dom_sf"/>
</dbReference>
<dbReference type="GO" id="GO:0003700">
    <property type="term" value="F:DNA-binding transcription factor activity"/>
    <property type="evidence" value="ECO:0007669"/>
    <property type="project" value="TreeGrafter"/>
</dbReference>
<evidence type="ECO:0000313" key="4">
    <source>
        <dbReference type="EMBL" id="SES85199.1"/>
    </source>
</evidence>
<accession>A0A1H9ZWE6</accession>
<dbReference type="GO" id="GO:0003677">
    <property type="term" value="F:DNA binding"/>
    <property type="evidence" value="ECO:0007669"/>
    <property type="project" value="UniProtKB-KW"/>
</dbReference>
<evidence type="ECO:0000313" key="3">
    <source>
        <dbReference type="EMBL" id="SDF18399.1"/>
    </source>
</evidence>
<dbReference type="SUPFAM" id="SSF47413">
    <property type="entry name" value="lambda repressor-like DNA-binding domains"/>
    <property type="match status" value="1"/>
</dbReference>
<dbReference type="GO" id="GO:0005829">
    <property type="term" value="C:cytosol"/>
    <property type="evidence" value="ECO:0007669"/>
    <property type="project" value="TreeGrafter"/>
</dbReference>
<dbReference type="InterPro" id="IPR001387">
    <property type="entry name" value="Cro/C1-type_HTH"/>
</dbReference>
<sequence length="97" mass="11097">MGNKYEIRNKDDSFKELIKDRSDLKDTVEGLDPVYELRKKILLLRLDEGLSQEELAARAGMRQSVISRIENGESEPRIATVNKIAKALNRKVKIDLV</sequence>
<dbReference type="EMBL" id="FOHG01000008">
    <property type="protein sequence ID" value="SES85199.1"/>
    <property type="molecule type" value="Genomic_DNA"/>
</dbReference>
<dbReference type="EMBL" id="FNBJ01000007">
    <property type="protein sequence ID" value="SDF18399.1"/>
    <property type="molecule type" value="Genomic_DNA"/>
</dbReference>
<feature type="domain" description="HTH cro/C1-type" evidence="2">
    <location>
        <begin position="41"/>
        <end position="97"/>
    </location>
</feature>
<protein>
    <submittedName>
        <fullName evidence="4">Helix-turn-helix</fullName>
    </submittedName>
</protein>
<dbReference type="CDD" id="cd00093">
    <property type="entry name" value="HTH_XRE"/>
    <property type="match status" value="1"/>
</dbReference>
<evidence type="ECO:0000256" key="1">
    <source>
        <dbReference type="ARBA" id="ARBA00023125"/>
    </source>
</evidence>
<dbReference type="RefSeq" id="WP_089719806.1">
    <property type="nucleotide sequence ID" value="NZ_FNBJ01000007.1"/>
</dbReference>
<reference evidence="5 6" key="1">
    <citation type="submission" date="2016-10" db="EMBL/GenBank/DDBJ databases">
        <authorList>
            <person name="Varghese N."/>
            <person name="Submissions S."/>
        </authorList>
    </citation>
    <scope>NUCLEOTIDE SEQUENCE [LARGE SCALE GENOMIC DNA]</scope>
    <source>
        <strain evidence="3 6">WG2</strain>
        <strain evidence="4 5">WG5</strain>
    </source>
</reference>
<dbReference type="PANTHER" id="PTHR46797:SF1">
    <property type="entry name" value="METHYLPHOSPHONATE SYNTHASE"/>
    <property type="match status" value="1"/>
</dbReference>
<dbReference type="SMART" id="SM00530">
    <property type="entry name" value="HTH_XRE"/>
    <property type="match status" value="1"/>
</dbReference>
<dbReference type="PANTHER" id="PTHR46797">
    <property type="entry name" value="HTH-TYPE TRANSCRIPTIONAL REGULATOR"/>
    <property type="match status" value="1"/>
</dbReference>
<evidence type="ECO:0000259" key="2">
    <source>
        <dbReference type="PROSITE" id="PS50943"/>
    </source>
</evidence>
<evidence type="ECO:0000313" key="5">
    <source>
        <dbReference type="Proteomes" id="UP000198612"/>
    </source>
</evidence>
<keyword evidence="6" id="KW-1185">Reference proteome</keyword>
<dbReference type="InterPro" id="IPR050807">
    <property type="entry name" value="TransReg_Diox_bact_type"/>
</dbReference>
<evidence type="ECO:0000313" key="6">
    <source>
        <dbReference type="Proteomes" id="UP000199519"/>
    </source>
</evidence>
<organism evidence="4 5">
    <name type="scientific">Halanaerobium congolense</name>
    <dbReference type="NCBI Taxonomy" id="54121"/>
    <lineage>
        <taxon>Bacteria</taxon>
        <taxon>Bacillati</taxon>
        <taxon>Bacillota</taxon>
        <taxon>Clostridia</taxon>
        <taxon>Halanaerobiales</taxon>
        <taxon>Halanaerobiaceae</taxon>
        <taxon>Halanaerobium</taxon>
    </lineage>
</organism>